<feature type="region of interest" description="Disordered" evidence="1">
    <location>
        <begin position="1"/>
        <end position="33"/>
    </location>
</feature>
<dbReference type="EMBL" id="KQ086044">
    <property type="protein sequence ID" value="KLO09813.1"/>
    <property type="molecule type" value="Genomic_DNA"/>
</dbReference>
<evidence type="ECO:0000256" key="1">
    <source>
        <dbReference type="SAM" id="MobiDB-lite"/>
    </source>
</evidence>
<name>A0A0H2RK18_9AGAM</name>
<proteinExistence type="predicted"/>
<gene>
    <name evidence="2" type="ORF">SCHPADRAFT_943344</name>
</gene>
<protein>
    <submittedName>
        <fullName evidence="2">Uncharacterized protein</fullName>
    </submittedName>
</protein>
<evidence type="ECO:0000313" key="2">
    <source>
        <dbReference type="EMBL" id="KLO09813.1"/>
    </source>
</evidence>
<reference evidence="2 3" key="1">
    <citation type="submission" date="2015-04" db="EMBL/GenBank/DDBJ databases">
        <title>Complete genome sequence of Schizopora paradoxa KUC8140, a cosmopolitan wood degrader in East Asia.</title>
        <authorList>
            <consortium name="DOE Joint Genome Institute"/>
            <person name="Min B."/>
            <person name="Park H."/>
            <person name="Jang Y."/>
            <person name="Kim J.-J."/>
            <person name="Kim K.H."/>
            <person name="Pangilinan J."/>
            <person name="Lipzen A."/>
            <person name="Riley R."/>
            <person name="Grigoriev I.V."/>
            <person name="Spatafora J.W."/>
            <person name="Choi I.-G."/>
        </authorList>
    </citation>
    <scope>NUCLEOTIDE SEQUENCE [LARGE SCALE GENOMIC DNA]</scope>
    <source>
        <strain evidence="2 3">KUC8140</strain>
    </source>
</reference>
<keyword evidence="3" id="KW-1185">Reference proteome</keyword>
<dbReference type="AlphaFoldDB" id="A0A0H2RK18"/>
<sequence>MPPIGPHTRSSSRNIEEDDGRARLGPQQGGRTSSVSKLAGLKAAWIKAAPERFISPKQIADEIRHFLRHDESSVYQRHWNFHHEDSAEPSPIIDELVPLVSRLIDLADYKGKDKEKRCAAESELLKLFAADPVVYEHFLYCRNVTPYRFGTFVIPDEMENTEQEIQEIHNRWSVLLGRNTFKTGIREESAQIEYLPYAMGLEMQNDDLVFLHQLWERFLDHVIEQHNAFYCVNNVDLCFKNILSSGKPLAYLASPSQLERIAMFLIVRSTEMDFVLSTFFPPPNFTSYQDVSRDPEDPYGTKLSISSPARTWDIVTASTYALTFERAYVKEEITKHFTPPYGKVFNTLVEFIKGGYGRGTPLERTVLAKGNGKFIDLYTTVNDAALTYRRTKGTRGLPSHHMYSSLVSLVRISVMAIVTENSSREEEKKSDVSRSNFFVAHTADIDRYHKQAMLWMFHDNDDFISVLNDRVRSQTFYTDPEGICSLTYIPQFQNVSFLRRFKIGSKYYITADGLPGYDTDFHYLWKWEFSLGNVVVDKMLLDGQILTCLRVDRELPKFFCTGHYPILAGVDFKTGKELYIAAVRREVDSAWYFSTISNGASSVTYTDEVGEEHMARTFFVLALRHDPTDLPPQDVRRRVGAKDPTGPIFWAEFWPLKDTNCFYDDRSRDDRLLESFLNDMHQRNIRENIFKGLY</sequence>
<dbReference type="Proteomes" id="UP000053477">
    <property type="component" value="Unassembled WGS sequence"/>
</dbReference>
<organism evidence="2 3">
    <name type="scientific">Schizopora paradoxa</name>
    <dbReference type="NCBI Taxonomy" id="27342"/>
    <lineage>
        <taxon>Eukaryota</taxon>
        <taxon>Fungi</taxon>
        <taxon>Dikarya</taxon>
        <taxon>Basidiomycota</taxon>
        <taxon>Agaricomycotina</taxon>
        <taxon>Agaricomycetes</taxon>
        <taxon>Hymenochaetales</taxon>
        <taxon>Schizoporaceae</taxon>
        <taxon>Schizopora</taxon>
    </lineage>
</organism>
<evidence type="ECO:0000313" key="3">
    <source>
        <dbReference type="Proteomes" id="UP000053477"/>
    </source>
</evidence>
<dbReference type="InParanoid" id="A0A0H2RK18"/>
<accession>A0A0H2RK18</accession>